<keyword evidence="6" id="KW-0472">Membrane</keyword>
<feature type="active site" evidence="8">
    <location>
        <position position="88"/>
    </location>
</feature>
<evidence type="ECO:0000256" key="3">
    <source>
        <dbReference type="ARBA" id="ARBA00022792"/>
    </source>
</evidence>
<dbReference type="GO" id="GO:0006627">
    <property type="term" value="P:protein processing involved in protein targeting to mitochondrion"/>
    <property type="evidence" value="ECO:0007669"/>
    <property type="project" value="TreeGrafter"/>
</dbReference>
<reference evidence="10" key="1">
    <citation type="submission" date="2021-05" db="EMBL/GenBank/DDBJ databases">
        <authorList>
            <person name="Alioto T."/>
            <person name="Alioto T."/>
            <person name="Gomez Garrido J."/>
        </authorList>
    </citation>
    <scope>NUCLEOTIDE SEQUENCE</scope>
</reference>
<keyword evidence="4" id="KW-0378">Hydrolase</keyword>
<dbReference type="InterPro" id="IPR036286">
    <property type="entry name" value="LexA/Signal_pep-like_sf"/>
</dbReference>
<dbReference type="Pfam" id="PF10502">
    <property type="entry name" value="Peptidase_S26"/>
    <property type="match status" value="2"/>
</dbReference>
<dbReference type="GO" id="GO:0006465">
    <property type="term" value="P:signal peptide processing"/>
    <property type="evidence" value="ECO:0007669"/>
    <property type="project" value="InterPro"/>
</dbReference>
<dbReference type="EMBL" id="HBUF01562749">
    <property type="protein sequence ID" value="CAG6763147.1"/>
    <property type="molecule type" value="Transcribed_RNA"/>
</dbReference>
<evidence type="ECO:0000256" key="1">
    <source>
        <dbReference type="ARBA" id="ARBA00004273"/>
    </source>
</evidence>
<evidence type="ECO:0000259" key="9">
    <source>
        <dbReference type="Pfam" id="PF10502"/>
    </source>
</evidence>
<dbReference type="EMBL" id="HBUF01221904">
    <property type="protein sequence ID" value="CAG6669755.1"/>
    <property type="molecule type" value="Transcribed_RNA"/>
</dbReference>
<dbReference type="PANTHER" id="PTHR12383:SF16">
    <property type="entry name" value="MITOCHONDRIAL INNER MEMBRANE PROTEASE SUBUNIT 1"/>
    <property type="match status" value="1"/>
</dbReference>
<dbReference type="Gene3D" id="2.10.109.10">
    <property type="entry name" value="Umud Fragment, subunit A"/>
    <property type="match status" value="1"/>
</dbReference>
<feature type="domain" description="Peptidase S26" evidence="9">
    <location>
        <begin position="105"/>
        <end position="145"/>
    </location>
</feature>
<keyword evidence="5" id="KW-0496">Mitochondrion</keyword>
<comment type="subunit">
    <text evidence="2">Heterodimer of 2 subunits, IMMPL1 and IMMPL2.</text>
</comment>
<dbReference type="EMBL" id="HBUF01394453">
    <property type="protein sequence ID" value="CAG6734983.1"/>
    <property type="molecule type" value="Transcribed_RNA"/>
</dbReference>
<dbReference type="CDD" id="cd06530">
    <property type="entry name" value="S26_SPase_I"/>
    <property type="match status" value="1"/>
</dbReference>
<accession>A0A8D9AF57</accession>
<dbReference type="EMBL" id="HBUF01562750">
    <property type="protein sequence ID" value="CAG6763148.1"/>
    <property type="molecule type" value="Transcribed_RNA"/>
</dbReference>
<keyword evidence="10" id="KW-0645">Protease</keyword>
<dbReference type="EMBL" id="HBUF01394454">
    <property type="protein sequence ID" value="CAG6734984.1"/>
    <property type="molecule type" value="Transcribed_RNA"/>
</dbReference>
<name>A0A8D9AF57_9HEMI</name>
<dbReference type="InterPro" id="IPR019533">
    <property type="entry name" value="Peptidase_S26"/>
</dbReference>
<dbReference type="SUPFAM" id="SSF51306">
    <property type="entry name" value="LexA/Signal peptidase"/>
    <property type="match status" value="1"/>
</dbReference>
<organism evidence="10">
    <name type="scientific">Cacopsylla melanoneura</name>
    <dbReference type="NCBI Taxonomy" id="428564"/>
    <lineage>
        <taxon>Eukaryota</taxon>
        <taxon>Metazoa</taxon>
        <taxon>Ecdysozoa</taxon>
        <taxon>Arthropoda</taxon>
        <taxon>Hexapoda</taxon>
        <taxon>Insecta</taxon>
        <taxon>Pterygota</taxon>
        <taxon>Neoptera</taxon>
        <taxon>Paraneoptera</taxon>
        <taxon>Hemiptera</taxon>
        <taxon>Sternorrhyncha</taxon>
        <taxon>Psylloidea</taxon>
        <taxon>Psyllidae</taxon>
        <taxon>Psyllinae</taxon>
        <taxon>Cacopsylla</taxon>
    </lineage>
</organism>
<evidence type="ECO:0000313" key="10">
    <source>
        <dbReference type="EMBL" id="CAG6763147.1"/>
    </source>
</evidence>
<evidence type="ECO:0000256" key="5">
    <source>
        <dbReference type="ARBA" id="ARBA00023128"/>
    </source>
</evidence>
<dbReference type="FunFam" id="2.10.109.10:FF:000019">
    <property type="entry name" value="Mitochondrial inner membrane protease subunit"/>
    <property type="match status" value="1"/>
</dbReference>
<dbReference type="PANTHER" id="PTHR12383">
    <property type="entry name" value="PROTEASE FAMILY S26 MITOCHONDRIAL INNER MEMBRANE PROTEASE-RELATED"/>
    <property type="match status" value="1"/>
</dbReference>
<evidence type="ECO:0000256" key="4">
    <source>
        <dbReference type="ARBA" id="ARBA00022801"/>
    </source>
</evidence>
<evidence type="ECO:0000256" key="8">
    <source>
        <dbReference type="PIRSR" id="PIRSR600223-1"/>
    </source>
</evidence>
<dbReference type="InterPro" id="IPR000223">
    <property type="entry name" value="Pept_S26A_signal_pept_1"/>
</dbReference>
<feature type="domain" description="Peptidase S26" evidence="9">
    <location>
        <begin position="28"/>
        <end position="99"/>
    </location>
</feature>
<evidence type="ECO:0000256" key="2">
    <source>
        <dbReference type="ARBA" id="ARBA00011805"/>
    </source>
</evidence>
<dbReference type="EMBL" id="HBUF01221903">
    <property type="protein sequence ID" value="CAG6669754.1"/>
    <property type="molecule type" value="Transcribed_RNA"/>
</dbReference>
<sequence>MVLNPNFNKVFKKFNSTLWSLVKFGCVTHCVMEYIGDFVFCTGPSMEPTIYTNNVVISDQISVLMRRIDKGDIVIAKLPHDRNQLICKRVTGLPGDRVWAGYSYQKVPRGHVWLEGDNKKNSTDSREYGPIPQGLLRGKVVCRIWPLNDLRMFS</sequence>
<feature type="active site" evidence="8">
    <location>
        <position position="45"/>
    </location>
</feature>
<comment type="subcellular location">
    <subcellularLocation>
        <location evidence="1">Mitochondrion inner membrane</location>
    </subcellularLocation>
</comment>
<protein>
    <submittedName>
        <fullName evidence="10">Mitochondrial inner membrane protease subunit 1</fullName>
    </submittedName>
</protein>
<keyword evidence="3" id="KW-0999">Mitochondrion inner membrane</keyword>
<dbReference type="EMBL" id="HBUF01056067">
    <property type="protein sequence ID" value="CAG6623979.1"/>
    <property type="molecule type" value="Transcribed_RNA"/>
</dbReference>
<evidence type="ECO:0000256" key="6">
    <source>
        <dbReference type="ARBA" id="ARBA00023136"/>
    </source>
</evidence>
<dbReference type="InterPro" id="IPR052064">
    <property type="entry name" value="Mito_IMP1_subunit"/>
</dbReference>
<proteinExistence type="inferred from homology"/>
<comment type="similarity">
    <text evidence="7">Belongs to the peptidase S26 family. IMP1 subfamily.</text>
</comment>
<evidence type="ECO:0000256" key="7">
    <source>
        <dbReference type="ARBA" id="ARBA00038445"/>
    </source>
</evidence>
<dbReference type="GO" id="GO:0004252">
    <property type="term" value="F:serine-type endopeptidase activity"/>
    <property type="evidence" value="ECO:0007669"/>
    <property type="project" value="InterPro"/>
</dbReference>
<dbReference type="AlphaFoldDB" id="A0A8D9AF57"/>
<dbReference type="GO" id="GO:0042720">
    <property type="term" value="C:mitochondrial inner membrane peptidase complex"/>
    <property type="evidence" value="ECO:0007669"/>
    <property type="project" value="TreeGrafter"/>
</dbReference>
<dbReference type="PRINTS" id="PR00727">
    <property type="entry name" value="LEADERPTASE"/>
</dbReference>